<feature type="chain" id="PRO_5009533791" evidence="2">
    <location>
        <begin position="27"/>
        <end position="533"/>
    </location>
</feature>
<keyword evidence="2" id="KW-0732">Signal</keyword>
<dbReference type="Proteomes" id="UP000178750">
    <property type="component" value="Unassembled WGS sequence"/>
</dbReference>
<reference evidence="3 4" key="1">
    <citation type="journal article" date="2016" name="Nat. Commun.">
        <title>Thousands of microbial genomes shed light on interconnected biogeochemical processes in an aquifer system.</title>
        <authorList>
            <person name="Anantharaman K."/>
            <person name="Brown C.T."/>
            <person name="Hug L.A."/>
            <person name="Sharon I."/>
            <person name="Castelle C.J."/>
            <person name="Probst A.J."/>
            <person name="Thomas B.C."/>
            <person name="Singh A."/>
            <person name="Wilkins M.J."/>
            <person name="Karaoz U."/>
            <person name="Brodie E.L."/>
            <person name="Williams K.H."/>
            <person name="Hubbard S.S."/>
            <person name="Banfield J.F."/>
        </authorList>
    </citation>
    <scope>NUCLEOTIDE SEQUENCE [LARGE SCALE GENOMIC DNA]</scope>
</reference>
<feature type="signal peptide" evidence="2">
    <location>
        <begin position="1"/>
        <end position="26"/>
    </location>
</feature>
<feature type="compositionally biased region" description="Polar residues" evidence="1">
    <location>
        <begin position="470"/>
        <end position="483"/>
    </location>
</feature>
<name>A0A1F7Y596_9BACT</name>
<gene>
    <name evidence="3" type="ORF">A2863_04325</name>
</gene>
<evidence type="ECO:0000256" key="1">
    <source>
        <dbReference type="SAM" id="MobiDB-lite"/>
    </source>
</evidence>
<evidence type="ECO:0000313" key="4">
    <source>
        <dbReference type="Proteomes" id="UP000178750"/>
    </source>
</evidence>
<comment type="caution">
    <text evidence="3">The sequence shown here is derived from an EMBL/GenBank/DDBJ whole genome shotgun (WGS) entry which is preliminary data.</text>
</comment>
<dbReference type="EMBL" id="MGGF01000024">
    <property type="protein sequence ID" value="OGM21808.1"/>
    <property type="molecule type" value="Genomic_DNA"/>
</dbReference>
<feature type="compositionally biased region" description="Polar residues" evidence="1">
    <location>
        <begin position="495"/>
        <end position="520"/>
    </location>
</feature>
<dbReference type="AlphaFoldDB" id="A0A1F7Y596"/>
<sequence length="533" mass="57141">MVRSKDILIALTLALTLSACSRSANGNAVPTETGSPPPSRTPTSTEVPTSTETSTELPTLSPTPDLTSSAFATATEQFRNMFEGWSREATDSITLADPIIGKGNLFPLDELGNFKQPNFTTDSFRLYVHGIADALSRGGIPTDQEAFFQMFVGPMNLKDHSLTIKGKSIGWRLDILDAFANYETSQGTNRDPALQIEDVNGEKIPLYSTNVDPDGKPAQMLMGMNVFPEDSSKVGKVRDTLQAFVQRMLGEMIPQERIQGITDAFFRKFLNTIAVEWEIIGDQANLKKVCVFQRQNLNAILASPSTDAIDLRVRGVLQVIDEENASEFGFSTIDALTQLPLPEINGTGPGSFWATLDKNEFHRLIGNRTLVSLSNDEFADIFMKSLRALFLNATRYSDLPAGYMAEAGQVNPPITALITCGGGEQEAATNTPAPEETKGVSTPTATKTPGGSTGTPTPTRTPGVTETPTRLPSNPQEPNSTPAATVASPVPGYTQWASQTPAGDPENTPTPGSAPTSVFETSVPVPTVTPIAP</sequence>
<evidence type="ECO:0000256" key="2">
    <source>
        <dbReference type="SAM" id="SignalP"/>
    </source>
</evidence>
<feature type="region of interest" description="Disordered" evidence="1">
    <location>
        <begin position="422"/>
        <end position="533"/>
    </location>
</feature>
<dbReference type="PROSITE" id="PS51257">
    <property type="entry name" value="PROKAR_LIPOPROTEIN"/>
    <property type="match status" value="1"/>
</dbReference>
<feature type="compositionally biased region" description="Low complexity" evidence="1">
    <location>
        <begin position="442"/>
        <end position="469"/>
    </location>
</feature>
<proteinExistence type="predicted"/>
<organism evidence="3 4">
    <name type="scientific">Candidatus Woesebacteria bacterium RIFCSPHIGHO2_01_FULL_38_9b</name>
    <dbReference type="NCBI Taxonomy" id="1802493"/>
    <lineage>
        <taxon>Bacteria</taxon>
        <taxon>Candidatus Woeseibacteriota</taxon>
    </lineage>
</organism>
<protein>
    <submittedName>
        <fullName evidence="3">Uncharacterized protein</fullName>
    </submittedName>
</protein>
<evidence type="ECO:0000313" key="3">
    <source>
        <dbReference type="EMBL" id="OGM21808.1"/>
    </source>
</evidence>
<feature type="compositionally biased region" description="Low complexity" evidence="1">
    <location>
        <begin position="41"/>
        <end position="66"/>
    </location>
</feature>
<accession>A0A1F7Y596</accession>
<feature type="region of interest" description="Disordered" evidence="1">
    <location>
        <begin position="25"/>
        <end position="66"/>
    </location>
</feature>